<dbReference type="Pfam" id="PF14111">
    <property type="entry name" value="DUF4283"/>
    <property type="match status" value="1"/>
</dbReference>
<dbReference type="PANTHER" id="PTHR31286">
    <property type="entry name" value="GLYCINE-RICH CELL WALL STRUCTURAL PROTEIN 1.8-LIKE"/>
    <property type="match status" value="1"/>
</dbReference>
<name>A0ABR2EKS0_9ROSI</name>
<dbReference type="Proteomes" id="UP001472677">
    <property type="component" value="Unassembled WGS sequence"/>
</dbReference>
<feature type="coiled-coil region" evidence="1">
    <location>
        <begin position="29"/>
        <end position="56"/>
    </location>
</feature>
<accession>A0ABR2EKS0</accession>
<comment type="caution">
    <text evidence="4">The sequence shown here is derived from an EMBL/GenBank/DDBJ whole genome shotgun (WGS) entry which is preliminary data.</text>
</comment>
<keyword evidence="5" id="KW-1185">Reference proteome</keyword>
<feature type="region of interest" description="Disordered" evidence="2">
    <location>
        <begin position="372"/>
        <end position="407"/>
    </location>
</feature>
<sequence>MRDSLERLDVVDARLEELDTQGDRTEAKSGVLEAQLEALRSEMLDLKAEVRVYQAAMKGDVQFGLVGKLLSPHLVNEGNVIRTFTNIWANEHAEVCPLKNGVFPFKFLNEANLLSILRRGPWLFDGEPIVLVPFNPTKTIIKHDFSKISYWIRIHELPLVKMTMEIAQHALDACTDGDKEATYQSSKGDHLLPSQPLWAICFKQAKPLIEAPTTIPLNDSLNPYVGISDNELNALASIANELGVTSTLGRALINDDLVKGEKPIDQLALSGIDPGTSKDETILPAVNGADLMLCGIDLGSSKATTNDTMLLGVIDHGTTGSRVELNPTLNCHLPSLDPMDGAASVSAKPALGLTETLKSVANMELGSTLNEIEGKKVDNKAPTNAGTGETDGTNGKHPTNPATPTDPAQLTTLAAARSSSHPNRSGSFHCRCSLLVGMSAVEPDPNDGSTPLSDSNQSTSNHKQSRHGKHRSSSSAKRSRFGLIWWTK</sequence>
<evidence type="ECO:0000256" key="2">
    <source>
        <dbReference type="SAM" id="MobiDB-lite"/>
    </source>
</evidence>
<feature type="domain" description="DUF4283" evidence="3">
    <location>
        <begin position="62"/>
        <end position="137"/>
    </location>
</feature>
<evidence type="ECO:0000313" key="5">
    <source>
        <dbReference type="Proteomes" id="UP001472677"/>
    </source>
</evidence>
<evidence type="ECO:0000256" key="1">
    <source>
        <dbReference type="SAM" id="Coils"/>
    </source>
</evidence>
<dbReference type="InterPro" id="IPR040256">
    <property type="entry name" value="At4g02000-like"/>
</dbReference>
<dbReference type="EMBL" id="JBBPBM010000012">
    <property type="protein sequence ID" value="KAK8562460.1"/>
    <property type="molecule type" value="Genomic_DNA"/>
</dbReference>
<feature type="compositionally biased region" description="Polar residues" evidence="2">
    <location>
        <begin position="447"/>
        <end position="461"/>
    </location>
</feature>
<dbReference type="PANTHER" id="PTHR31286:SF178">
    <property type="entry name" value="DUF4283 DOMAIN-CONTAINING PROTEIN"/>
    <property type="match status" value="1"/>
</dbReference>
<organism evidence="4 5">
    <name type="scientific">Hibiscus sabdariffa</name>
    <name type="common">roselle</name>
    <dbReference type="NCBI Taxonomy" id="183260"/>
    <lineage>
        <taxon>Eukaryota</taxon>
        <taxon>Viridiplantae</taxon>
        <taxon>Streptophyta</taxon>
        <taxon>Embryophyta</taxon>
        <taxon>Tracheophyta</taxon>
        <taxon>Spermatophyta</taxon>
        <taxon>Magnoliopsida</taxon>
        <taxon>eudicotyledons</taxon>
        <taxon>Gunneridae</taxon>
        <taxon>Pentapetalae</taxon>
        <taxon>rosids</taxon>
        <taxon>malvids</taxon>
        <taxon>Malvales</taxon>
        <taxon>Malvaceae</taxon>
        <taxon>Malvoideae</taxon>
        <taxon>Hibiscus</taxon>
    </lineage>
</organism>
<proteinExistence type="predicted"/>
<protein>
    <recommendedName>
        <fullName evidence="3">DUF4283 domain-containing protein</fullName>
    </recommendedName>
</protein>
<feature type="compositionally biased region" description="Polar residues" evidence="2">
    <location>
        <begin position="381"/>
        <end position="407"/>
    </location>
</feature>
<evidence type="ECO:0000259" key="3">
    <source>
        <dbReference type="Pfam" id="PF14111"/>
    </source>
</evidence>
<dbReference type="InterPro" id="IPR025558">
    <property type="entry name" value="DUF4283"/>
</dbReference>
<feature type="region of interest" description="Disordered" evidence="2">
    <location>
        <begin position="441"/>
        <end position="479"/>
    </location>
</feature>
<reference evidence="4 5" key="1">
    <citation type="journal article" date="2024" name="G3 (Bethesda)">
        <title>Genome assembly of Hibiscus sabdariffa L. provides insights into metabolisms of medicinal natural products.</title>
        <authorList>
            <person name="Kim T."/>
        </authorList>
    </citation>
    <scope>NUCLEOTIDE SEQUENCE [LARGE SCALE GENOMIC DNA]</scope>
    <source>
        <strain evidence="4">TK-2024</strain>
        <tissue evidence="4">Old leaves</tissue>
    </source>
</reference>
<evidence type="ECO:0000313" key="4">
    <source>
        <dbReference type="EMBL" id="KAK8562460.1"/>
    </source>
</evidence>
<gene>
    <name evidence="4" type="ORF">V6N12_010538</name>
</gene>
<feature type="compositionally biased region" description="Basic residues" evidence="2">
    <location>
        <begin position="463"/>
        <end position="479"/>
    </location>
</feature>
<keyword evidence="1" id="KW-0175">Coiled coil</keyword>